<dbReference type="WBParaSite" id="RSKR_0000074900.1">
    <property type="protein sequence ID" value="RSKR_0000074900.1"/>
    <property type="gene ID" value="RSKR_0000074900"/>
</dbReference>
<proteinExistence type="predicted"/>
<name>A0AC35THH3_9BILA</name>
<reference evidence="2" key="1">
    <citation type="submission" date="2016-11" db="UniProtKB">
        <authorList>
            <consortium name="WormBaseParasite"/>
        </authorList>
    </citation>
    <scope>IDENTIFICATION</scope>
    <source>
        <strain evidence="2">KR3021</strain>
    </source>
</reference>
<accession>A0AC35THH3</accession>
<sequence>MAPTKKNVTVKSLIKKLQENTKVAQTVKALDAFSMTYEDLMELDAIHLLSECIKKKLKGLDCARKLKMKWQIIVGKKNAELKKKDTKCFNHMDDSVTKYSALIEETERKDSSEETEKKKTALEAAIEWDDNNYWQASAVMYMLAAEDIQAMYDF</sequence>
<protein>
    <submittedName>
        <fullName evidence="2">TPR_REGION domain-containing protein</fullName>
    </submittedName>
</protein>
<evidence type="ECO:0000313" key="1">
    <source>
        <dbReference type="Proteomes" id="UP000095286"/>
    </source>
</evidence>
<dbReference type="Proteomes" id="UP000095286">
    <property type="component" value="Unplaced"/>
</dbReference>
<evidence type="ECO:0000313" key="2">
    <source>
        <dbReference type="WBParaSite" id="RSKR_0000074900.1"/>
    </source>
</evidence>
<organism evidence="1 2">
    <name type="scientific">Rhabditophanes sp. KR3021</name>
    <dbReference type="NCBI Taxonomy" id="114890"/>
    <lineage>
        <taxon>Eukaryota</taxon>
        <taxon>Metazoa</taxon>
        <taxon>Ecdysozoa</taxon>
        <taxon>Nematoda</taxon>
        <taxon>Chromadorea</taxon>
        <taxon>Rhabditida</taxon>
        <taxon>Tylenchina</taxon>
        <taxon>Panagrolaimomorpha</taxon>
        <taxon>Strongyloidoidea</taxon>
        <taxon>Alloionematidae</taxon>
        <taxon>Rhabditophanes</taxon>
    </lineage>
</organism>